<protein>
    <submittedName>
        <fullName evidence="10">Ceramide synthase 1-like</fullName>
    </submittedName>
</protein>
<proteinExistence type="predicted"/>
<evidence type="ECO:0000256" key="1">
    <source>
        <dbReference type="ARBA" id="ARBA00004141"/>
    </source>
</evidence>
<feature type="transmembrane region" description="Helical" evidence="7">
    <location>
        <begin position="125"/>
        <end position="144"/>
    </location>
</feature>
<accession>A0ABM1E826</accession>
<keyword evidence="6 7" id="KW-0472">Membrane</keyword>
<evidence type="ECO:0000313" key="10">
    <source>
        <dbReference type="RefSeq" id="XP_014668347.1"/>
    </source>
</evidence>
<dbReference type="InterPro" id="IPR016439">
    <property type="entry name" value="Lag1/Lac1-like"/>
</dbReference>
<dbReference type="GeneID" id="106809691"/>
<evidence type="ECO:0000256" key="3">
    <source>
        <dbReference type="ARBA" id="ARBA00004991"/>
    </source>
</evidence>
<dbReference type="PANTHER" id="PTHR12560">
    <property type="entry name" value="LONGEVITY ASSURANCE FACTOR 1 LAG1"/>
    <property type="match status" value="1"/>
</dbReference>
<feature type="transmembrane region" description="Helical" evidence="7">
    <location>
        <begin position="164"/>
        <end position="192"/>
    </location>
</feature>
<keyword evidence="4 7" id="KW-0812">Transmembrane</keyword>
<dbReference type="InterPro" id="IPR006634">
    <property type="entry name" value="TLC-dom"/>
</dbReference>
<name>A0ABM1E826_PRICU</name>
<comment type="pathway">
    <text evidence="3">Sphingolipid metabolism.</text>
</comment>
<organism evidence="9 10">
    <name type="scientific">Priapulus caudatus</name>
    <name type="common">Priapulid worm</name>
    <dbReference type="NCBI Taxonomy" id="37621"/>
    <lineage>
        <taxon>Eukaryota</taxon>
        <taxon>Metazoa</taxon>
        <taxon>Ecdysozoa</taxon>
        <taxon>Scalidophora</taxon>
        <taxon>Priapulida</taxon>
        <taxon>Priapulimorpha</taxon>
        <taxon>Priapulimorphida</taxon>
        <taxon>Priapulidae</taxon>
        <taxon>Priapulus</taxon>
    </lineage>
</organism>
<feature type="domain" description="TLC" evidence="8">
    <location>
        <begin position="24"/>
        <end position="196"/>
    </location>
</feature>
<gene>
    <name evidence="10" type="primary">LOC106809691</name>
</gene>
<sequence>MCPFKWLSARPDDANRSHYRWQVTRWCITEDRIACVCSLELTLESVAFLKCYLHTDACWLTQLLVVDELLVYPRLDPTCQYHKIGTVVLLLHDVTDIQLEFTKVNIYLKHRGKNTYSIHQQMSNLGFFLFASAWLVFRLYWYPLKVLYSTGYGAMKYAPVEKKPFFVFLNVMLWILQLLNIYWFSFVLHFLYKLATGQMTEVDDTREYEAGKKHCQELNGNVTNKGAEYSVKADQNGVLHNGLTHQQLHKLD</sequence>
<dbReference type="SMART" id="SM00724">
    <property type="entry name" value="TLC"/>
    <property type="match status" value="1"/>
</dbReference>
<evidence type="ECO:0000256" key="2">
    <source>
        <dbReference type="ARBA" id="ARBA00004760"/>
    </source>
</evidence>
<evidence type="ECO:0000256" key="5">
    <source>
        <dbReference type="ARBA" id="ARBA00022989"/>
    </source>
</evidence>
<dbReference type="PANTHER" id="PTHR12560:SF58">
    <property type="entry name" value="CERAMIDE SYNTHASE 1"/>
    <property type="match status" value="1"/>
</dbReference>
<reference evidence="10" key="1">
    <citation type="submission" date="2025-08" db="UniProtKB">
        <authorList>
            <consortium name="RefSeq"/>
        </authorList>
    </citation>
    <scope>IDENTIFICATION</scope>
</reference>
<dbReference type="Proteomes" id="UP000695022">
    <property type="component" value="Unplaced"/>
</dbReference>
<keyword evidence="9" id="KW-1185">Reference proteome</keyword>
<evidence type="ECO:0000313" key="9">
    <source>
        <dbReference type="Proteomes" id="UP000695022"/>
    </source>
</evidence>
<evidence type="ECO:0000259" key="8">
    <source>
        <dbReference type="SMART" id="SM00724"/>
    </source>
</evidence>
<comment type="pathway">
    <text evidence="2">Lipid metabolism; sphingolipid metabolism.</text>
</comment>
<dbReference type="RefSeq" id="XP_014668347.1">
    <property type="nucleotide sequence ID" value="XM_014812861.1"/>
</dbReference>
<evidence type="ECO:0000256" key="4">
    <source>
        <dbReference type="ARBA" id="ARBA00022692"/>
    </source>
</evidence>
<keyword evidence="5 7" id="KW-1133">Transmembrane helix</keyword>
<evidence type="ECO:0000256" key="6">
    <source>
        <dbReference type="ARBA" id="ARBA00023136"/>
    </source>
</evidence>
<dbReference type="Pfam" id="PF03798">
    <property type="entry name" value="TRAM_LAG1_CLN8"/>
    <property type="match status" value="1"/>
</dbReference>
<comment type="subcellular location">
    <subcellularLocation>
        <location evidence="1">Membrane</location>
        <topology evidence="1">Multi-pass membrane protein</topology>
    </subcellularLocation>
</comment>
<evidence type="ECO:0000256" key="7">
    <source>
        <dbReference type="SAM" id="Phobius"/>
    </source>
</evidence>